<dbReference type="OrthoDB" id="582657at2"/>
<name>B2IXS5_NOSP7</name>
<dbReference type="Gene3D" id="3.30.70.1060">
    <property type="entry name" value="Dimeric alpha+beta barrel"/>
    <property type="match status" value="1"/>
</dbReference>
<reference evidence="3" key="1">
    <citation type="submission" date="2008-04" db="EMBL/GenBank/DDBJ databases">
        <title>Complete sequence of chromosome of Nostoc punctiforme ATCC 29133.</title>
        <authorList>
            <consortium name="US DOE Joint Genome Institute"/>
            <person name="Copeland A."/>
            <person name="Lucas S."/>
            <person name="Lapidus A."/>
            <person name="Glavina del Rio T."/>
            <person name="Dalin E."/>
            <person name="Tice H."/>
            <person name="Pitluck S."/>
            <person name="Chain P."/>
            <person name="Malfatti S."/>
            <person name="Shin M."/>
            <person name="Vergez L."/>
            <person name="Schmutz J."/>
            <person name="Larimer F."/>
            <person name="Land M."/>
            <person name="Hauser L."/>
            <person name="Kyrpides N."/>
            <person name="Kim E."/>
            <person name="Meeks J.C."/>
            <person name="Elhai J."/>
            <person name="Campbell E.L."/>
            <person name="Thiel T."/>
            <person name="Longmire J."/>
            <person name="Potts M."/>
            <person name="Atlas R."/>
        </authorList>
    </citation>
    <scope>NUCLEOTIDE SEQUENCE [LARGE SCALE GENOMIC DNA]</scope>
    <source>
        <strain evidence="3">ATCC 29133 / PCC 73102</strain>
    </source>
</reference>
<dbReference type="STRING" id="63737.Npun_R3133"/>
<dbReference type="EnsemblBacteria" id="ACC81603">
    <property type="protein sequence ID" value="ACC81603"/>
    <property type="gene ID" value="Npun_R3133"/>
</dbReference>
<dbReference type="Pfam" id="PF02426">
    <property type="entry name" value="MIase"/>
    <property type="match status" value="1"/>
</dbReference>
<dbReference type="KEGG" id="npu:Npun_R3133"/>
<feature type="domain" description="Muconolactone isomerase" evidence="1">
    <location>
        <begin position="4"/>
        <end position="83"/>
    </location>
</feature>
<dbReference type="AlphaFoldDB" id="B2IXS5"/>
<sequence length="86" mass="10068">MNRYMVEVTLSGVDPNQFETLAAKEQEVVAELTKTGFIEQIYVRNDLSGAYLVVEERDESYVRQQFNRFPLFPYMTLKLVQLQNQS</sequence>
<proteinExistence type="predicted"/>
<dbReference type="InterPro" id="IPR026029">
    <property type="entry name" value="MLI_dom"/>
</dbReference>
<evidence type="ECO:0000259" key="1">
    <source>
        <dbReference type="Pfam" id="PF02426"/>
    </source>
</evidence>
<reference evidence="2 3" key="2">
    <citation type="journal article" date="2013" name="Plant Physiol.">
        <title>A Nostoc punctiforme Sugar Transporter Necessary to Establish a Cyanobacterium-Plant Symbiosis.</title>
        <authorList>
            <person name="Ekman M."/>
            <person name="Picossi S."/>
            <person name="Campbell E.L."/>
            <person name="Meeks J.C."/>
            <person name="Flores E."/>
        </authorList>
    </citation>
    <scope>NUCLEOTIDE SEQUENCE [LARGE SCALE GENOMIC DNA]</scope>
    <source>
        <strain evidence="3">ATCC 29133 / PCC 73102</strain>
    </source>
</reference>
<evidence type="ECO:0000313" key="3">
    <source>
        <dbReference type="Proteomes" id="UP000001191"/>
    </source>
</evidence>
<keyword evidence="3" id="KW-1185">Reference proteome</keyword>
<organism evidence="2 3">
    <name type="scientific">Nostoc punctiforme (strain ATCC 29133 / PCC 73102)</name>
    <dbReference type="NCBI Taxonomy" id="63737"/>
    <lineage>
        <taxon>Bacteria</taxon>
        <taxon>Bacillati</taxon>
        <taxon>Cyanobacteriota</taxon>
        <taxon>Cyanophyceae</taxon>
        <taxon>Nostocales</taxon>
        <taxon>Nostocaceae</taxon>
        <taxon>Nostoc</taxon>
    </lineage>
</organism>
<dbReference type="RefSeq" id="WP_012409586.1">
    <property type="nucleotide sequence ID" value="NC_010628.1"/>
</dbReference>
<dbReference type="eggNOG" id="COG4829">
    <property type="taxonomic scope" value="Bacteria"/>
</dbReference>
<dbReference type="Proteomes" id="UP000001191">
    <property type="component" value="Chromosome"/>
</dbReference>
<dbReference type="HOGENOM" id="CLU_2494806_0_0_3"/>
<dbReference type="SUPFAM" id="SSF54909">
    <property type="entry name" value="Dimeric alpha+beta barrel"/>
    <property type="match status" value="1"/>
</dbReference>
<dbReference type="EMBL" id="CP001037">
    <property type="protein sequence ID" value="ACC81603.1"/>
    <property type="molecule type" value="Genomic_DNA"/>
</dbReference>
<accession>B2IXS5</accession>
<dbReference type="InterPro" id="IPR011008">
    <property type="entry name" value="Dimeric_a/b-barrel"/>
</dbReference>
<evidence type="ECO:0000313" key="2">
    <source>
        <dbReference type="EMBL" id="ACC81603.1"/>
    </source>
</evidence>
<gene>
    <name evidence="2" type="ordered locus">Npun_R3133</name>
</gene>
<protein>
    <recommendedName>
        <fullName evidence="1">Muconolactone isomerase domain-containing protein</fullName>
    </recommendedName>
</protein>